<feature type="chain" id="PRO_5039312961" evidence="6">
    <location>
        <begin position="21"/>
        <end position="429"/>
    </location>
</feature>
<comment type="caution">
    <text evidence="8">The sequence shown here is derived from an EMBL/GenBank/DDBJ whole genome shotgun (WGS) entry which is preliminary data.</text>
</comment>
<evidence type="ECO:0000259" key="7">
    <source>
        <dbReference type="Pfam" id="PF01494"/>
    </source>
</evidence>
<dbReference type="SUPFAM" id="SSF51905">
    <property type="entry name" value="FAD/NAD(P)-binding domain"/>
    <property type="match status" value="1"/>
</dbReference>
<dbReference type="PANTHER" id="PTHR13789">
    <property type="entry name" value="MONOOXYGENASE"/>
    <property type="match status" value="1"/>
</dbReference>
<dbReference type="RefSeq" id="WP_152858301.1">
    <property type="nucleotide sequence ID" value="NZ_VMNX01000002.1"/>
</dbReference>
<proteinExistence type="predicted"/>
<keyword evidence="2" id="KW-0285">Flavoprotein</keyword>
<keyword evidence="5" id="KW-0503">Monooxygenase</keyword>
<dbReference type="PRINTS" id="PR00420">
    <property type="entry name" value="RNGMNOXGNASE"/>
</dbReference>
<evidence type="ECO:0000256" key="3">
    <source>
        <dbReference type="ARBA" id="ARBA00022827"/>
    </source>
</evidence>
<evidence type="ECO:0000256" key="5">
    <source>
        <dbReference type="ARBA" id="ARBA00023033"/>
    </source>
</evidence>
<organism evidence="8 9">
    <name type="scientific">Streptomyces acidicola</name>
    <dbReference type="NCBI Taxonomy" id="2596892"/>
    <lineage>
        <taxon>Bacteria</taxon>
        <taxon>Bacillati</taxon>
        <taxon>Actinomycetota</taxon>
        <taxon>Actinomycetes</taxon>
        <taxon>Kitasatosporales</taxon>
        <taxon>Streptomycetaceae</taxon>
        <taxon>Streptomyces</taxon>
    </lineage>
</organism>
<dbReference type="GO" id="GO:0071949">
    <property type="term" value="F:FAD binding"/>
    <property type="evidence" value="ECO:0007669"/>
    <property type="project" value="InterPro"/>
</dbReference>
<evidence type="ECO:0000313" key="8">
    <source>
        <dbReference type="EMBL" id="MPY47441.1"/>
    </source>
</evidence>
<dbReference type="Pfam" id="PF01494">
    <property type="entry name" value="FAD_binding_3"/>
    <property type="match status" value="1"/>
</dbReference>
<dbReference type="Gene3D" id="3.50.50.60">
    <property type="entry name" value="FAD/NAD(P)-binding domain"/>
    <property type="match status" value="1"/>
</dbReference>
<gene>
    <name evidence="8" type="ORF">FPZ41_02060</name>
</gene>
<comment type="cofactor">
    <cofactor evidence="1">
        <name>FAD</name>
        <dbReference type="ChEBI" id="CHEBI:57692"/>
    </cofactor>
</comment>
<dbReference type="InterPro" id="IPR036188">
    <property type="entry name" value="FAD/NAD-bd_sf"/>
</dbReference>
<evidence type="ECO:0000256" key="1">
    <source>
        <dbReference type="ARBA" id="ARBA00001974"/>
    </source>
</evidence>
<dbReference type="GO" id="GO:0004497">
    <property type="term" value="F:monooxygenase activity"/>
    <property type="evidence" value="ECO:0007669"/>
    <property type="project" value="UniProtKB-KW"/>
</dbReference>
<evidence type="ECO:0000256" key="6">
    <source>
        <dbReference type="SAM" id="SignalP"/>
    </source>
</evidence>
<name>A0A5N8WJ33_9ACTN</name>
<dbReference type="AlphaFoldDB" id="A0A5N8WJ33"/>
<evidence type="ECO:0000256" key="2">
    <source>
        <dbReference type="ARBA" id="ARBA00022630"/>
    </source>
</evidence>
<keyword evidence="9" id="KW-1185">Reference proteome</keyword>
<dbReference type="PANTHER" id="PTHR13789:SF318">
    <property type="entry name" value="GERANYLGERANYL DIPHOSPHATE REDUCTASE"/>
    <property type="match status" value="1"/>
</dbReference>
<dbReference type="SUPFAM" id="SSF54373">
    <property type="entry name" value="FAD-linked reductases, C-terminal domain"/>
    <property type="match status" value="1"/>
</dbReference>
<sequence length="429" mass="46678">MAGRLSIAVVGGGLAGLATAAALSRADFEVDVFEQAERLGEVGAGINISPQATKALTAIGLADGLKSVGNAMTGQVQRSMYTGEQLAETRLTEDGTTSDRFGAPYYVFHRADLLDVLAGAVDSTRVHLGHRCTGLVEDGGQRGDANEDGGGGEDRGGVTLHFANGSRHRADIVIGADGIHSRIRRELYTEEKAHFTGQMVWRALVDGSALPADILGPHGFCGWIGQGRHIMTYYLRGTSIINITTQSDAASWVEEGWSAKGDPDEMRSCFPGVAPPLQMLLDEVRECSKWGLFGREPSADWGRGRIQLIGDAAHPMLPNAGQGAAQAFEDAFVLARWLDESGDDPERALAEFRNVRVPRAHAIQRQSLLNSRLVHAGDWEKRQETFRARERQGDTPLGMNWIYGYDPETEWRRRQEYPLSFAPAEDAHA</sequence>
<keyword evidence="4" id="KW-0560">Oxidoreductase</keyword>
<evidence type="ECO:0000313" key="9">
    <source>
        <dbReference type="Proteomes" id="UP000373149"/>
    </source>
</evidence>
<dbReference type="Proteomes" id="UP000373149">
    <property type="component" value="Unassembled WGS sequence"/>
</dbReference>
<keyword evidence="6" id="KW-0732">Signal</keyword>
<accession>A0A5N8WJ33</accession>
<reference evidence="8 9" key="1">
    <citation type="submission" date="2019-09" db="EMBL/GenBank/DDBJ databases">
        <authorList>
            <person name="Duangmal K."/>
            <person name="Teo W.F.A."/>
            <person name="Lipun K."/>
        </authorList>
    </citation>
    <scope>NUCLEOTIDE SEQUENCE [LARGE SCALE GENOMIC DNA]</scope>
    <source>
        <strain evidence="8 9">K1PN6</strain>
    </source>
</reference>
<dbReference type="InterPro" id="IPR002938">
    <property type="entry name" value="FAD-bd"/>
</dbReference>
<feature type="domain" description="FAD-binding" evidence="7">
    <location>
        <begin position="6"/>
        <end position="366"/>
    </location>
</feature>
<dbReference type="EMBL" id="VMNX01000002">
    <property type="protein sequence ID" value="MPY47441.1"/>
    <property type="molecule type" value="Genomic_DNA"/>
</dbReference>
<dbReference type="InterPro" id="IPR050493">
    <property type="entry name" value="FAD-dep_Monooxygenase_BioMet"/>
</dbReference>
<evidence type="ECO:0000256" key="4">
    <source>
        <dbReference type="ARBA" id="ARBA00023002"/>
    </source>
</evidence>
<keyword evidence="3" id="KW-0274">FAD</keyword>
<protein>
    <submittedName>
        <fullName evidence="8">NAD(P)-binding protein</fullName>
    </submittedName>
</protein>
<feature type="signal peptide" evidence="6">
    <location>
        <begin position="1"/>
        <end position="20"/>
    </location>
</feature>